<protein>
    <submittedName>
        <fullName evidence="4">Leucine rich repeat LRR-containing protein</fullName>
    </submittedName>
</protein>
<evidence type="ECO:0000256" key="1">
    <source>
        <dbReference type="ARBA" id="ARBA00022737"/>
    </source>
</evidence>
<dbReference type="Pfam" id="PF23598">
    <property type="entry name" value="LRR_14"/>
    <property type="match status" value="1"/>
</dbReference>
<feature type="domain" description="Disease resistance R13L4/SHOC-2-like LRR" evidence="3">
    <location>
        <begin position="195"/>
        <end position="400"/>
    </location>
</feature>
<gene>
    <name evidence="4" type="ORF">IV203_012901</name>
</gene>
<name>A0A9K3M621_9STRA</name>
<dbReference type="InterPro" id="IPR055414">
    <property type="entry name" value="LRR_R13L4/SHOC2-like"/>
</dbReference>
<comment type="caution">
    <text evidence="4">The sequence shown here is derived from an EMBL/GenBank/DDBJ whole genome shotgun (WGS) entry which is preliminary data.</text>
</comment>
<evidence type="ECO:0000313" key="5">
    <source>
        <dbReference type="Proteomes" id="UP000693970"/>
    </source>
</evidence>
<evidence type="ECO:0000313" key="4">
    <source>
        <dbReference type="EMBL" id="KAG7373806.1"/>
    </source>
</evidence>
<sequence length="432" mass="49340">MAENRRKLQSSTNDDGSNHHPIKKQKIRNVLTALTFPYDRKKPQLKIDEEDFEDVQEILKLRISDGSSIEDAVNDSLTIDDSRGQYRVLCLNIDDLLDEEGTVWYDQPHLPRSLCNMDALAEINVNGTHIETLFSEDKDRNFTNVIPNLDHMSLESMPRLQRLPSNLGSFTKLRRIELRGLSINALPDSLSSLGESLEVIFITECENLTHLPNGFEQLYSLRHLYIQSTPIQQLPNNFGNLTKLEDLVMEFEHLTHLPSGFKNLKSLMTLNTGKGDFNFPVPRLPNVQSLTTSLSNLWRFEQAPTVKNLHLTCQCKNDTDASVLGSDLRHVSTWSQIMCLSIFFKGDAVNYTLYEGFFASFQQLISLQVSCNIRQLEIYLDEIACLEHLKWLDLSFCNLKSKQSLIQPAPLLNLRDNQSAVHHCWLGIVTTH</sequence>
<dbReference type="EMBL" id="JAGRRH010000001">
    <property type="protein sequence ID" value="KAG7373806.1"/>
    <property type="molecule type" value="Genomic_DNA"/>
</dbReference>
<dbReference type="OrthoDB" id="5985090at2759"/>
<dbReference type="AlphaFoldDB" id="A0A9K3M621"/>
<dbReference type="PANTHER" id="PTHR47186">
    <property type="entry name" value="LEUCINE-RICH REPEAT-CONTAINING PROTEIN 57"/>
    <property type="match status" value="1"/>
</dbReference>
<accession>A0A9K3M621</accession>
<keyword evidence="5" id="KW-1185">Reference proteome</keyword>
<feature type="region of interest" description="Disordered" evidence="2">
    <location>
        <begin position="1"/>
        <end position="23"/>
    </location>
</feature>
<evidence type="ECO:0000259" key="3">
    <source>
        <dbReference type="Pfam" id="PF23598"/>
    </source>
</evidence>
<evidence type="ECO:0000256" key="2">
    <source>
        <dbReference type="SAM" id="MobiDB-lite"/>
    </source>
</evidence>
<reference evidence="4" key="1">
    <citation type="journal article" date="2021" name="Sci. Rep.">
        <title>Diploid genomic architecture of Nitzschia inconspicua, an elite biomass production diatom.</title>
        <authorList>
            <person name="Oliver A."/>
            <person name="Podell S."/>
            <person name="Pinowska A."/>
            <person name="Traller J.C."/>
            <person name="Smith S.R."/>
            <person name="McClure R."/>
            <person name="Beliaev A."/>
            <person name="Bohutskyi P."/>
            <person name="Hill E.A."/>
            <person name="Rabines A."/>
            <person name="Zheng H."/>
            <person name="Allen L.Z."/>
            <person name="Kuo A."/>
            <person name="Grigoriev I.V."/>
            <person name="Allen A.E."/>
            <person name="Hazlebeck D."/>
            <person name="Allen E.E."/>
        </authorList>
    </citation>
    <scope>NUCLEOTIDE SEQUENCE</scope>
    <source>
        <strain evidence="4">Hildebrandi</strain>
    </source>
</reference>
<proteinExistence type="predicted"/>
<keyword evidence="1" id="KW-0677">Repeat</keyword>
<organism evidence="4 5">
    <name type="scientific">Nitzschia inconspicua</name>
    <dbReference type="NCBI Taxonomy" id="303405"/>
    <lineage>
        <taxon>Eukaryota</taxon>
        <taxon>Sar</taxon>
        <taxon>Stramenopiles</taxon>
        <taxon>Ochrophyta</taxon>
        <taxon>Bacillariophyta</taxon>
        <taxon>Bacillariophyceae</taxon>
        <taxon>Bacillariophycidae</taxon>
        <taxon>Bacillariales</taxon>
        <taxon>Bacillariaceae</taxon>
        <taxon>Nitzschia</taxon>
    </lineage>
</organism>
<dbReference type="PANTHER" id="PTHR47186:SF3">
    <property type="entry name" value="OS09G0267800 PROTEIN"/>
    <property type="match status" value="1"/>
</dbReference>
<reference evidence="4" key="2">
    <citation type="submission" date="2021-04" db="EMBL/GenBank/DDBJ databases">
        <authorList>
            <person name="Podell S."/>
        </authorList>
    </citation>
    <scope>NUCLEOTIDE SEQUENCE</scope>
    <source>
        <strain evidence="4">Hildebrandi</strain>
    </source>
</reference>
<dbReference type="Proteomes" id="UP000693970">
    <property type="component" value="Unassembled WGS sequence"/>
</dbReference>